<dbReference type="SUPFAM" id="SSF53649">
    <property type="entry name" value="Alkaline phosphatase-like"/>
    <property type="match status" value="1"/>
</dbReference>
<dbReference type="Gene3D" id="3.30.1120.10">
    <property type="match status" value="1"/>
</dbReference>
<organism evidence="1">
    <name type="scientific">Eutreptiella gymnastica</name>
    <dbReference type="NCBI Taxonomy" id="73025"/>
    <lineage>
        <taxon>Eukaryota</taxon>
        <taxon>Discoba</taxon>
        <taxon>Euglenozoa</taxon>
        <taxon>Euglenida</taxon>
        <taxon>Spirocuta</taxon>
        <taxon>Euglenophyceae</taxon>
        <taxon>Eutreptiales</taxon>
        <taxon>Eutreptiaceae</taxon>
        <taxon>Eutreptiella</taxon>
    </lineage>
</organism>
<dbReference type="EMBL" id="HBJA01142434">
    <property type="protein sequence ID" value="CAE0837737.1"/>
    <property type="molecule type" value="Transcribed_RNA"/>
</dbReference>
<name>A0A7S4GI56_9EUGL</name>
<reference evidence="1" key="1">
    <citation type="submission" date="2021-01" db="EMBL/GenBank/DDBJ databases">
        <authorList>
            <person name="Corre E."/>
            <person name="Pelletier E."/>
            <person name="Niang G."/>
            <person name="Scheremetjew M."/>
            <person name="Finn R."/>
            <person name="Kale V."/>
            <person name="Holt S."/>
            <person name="Cochrane G."/>
            <person name="Meng A."/>
            <person name="Brown T."/>
            <person name="Cohen L."/>
        </authorList>
    </citation>
    <scope>NUCLEOTIDE SEQUENCE</scope>
    <source>
        <strain evidence="1">CCMP1594</strain>
    </source>
</reference>
<dbReference type="AlphaFoldDB" id="A0A7S4GI56"/>
<dbReference type="InterPro" id="IPR017850">
    <property type="entry name" value="Alkaline_phosphatase_core_sf"/>
</dbReference>
<protein>
    <submittedName>
        <fullName evidence="1">Uncharacterized protein</fullName>
    </submittedName>
</protein>
<gene>
    <name evidence="1" type="ORF">EGYM00163_LOCUS49109</name>
</gene>
<proteinExistence type="predicted"/>
<sequence length="146" mass="15767">MSGEDNAALLQGHVHAAAPRRMPLMWDYRFGQIGSCVNESPRVAILDPANPDLKLLCNADGSRAELYNVTADVFETNNLAAAMPETVATLSRTVITWALAQPQSPPESVQIGPGCGLHIAREGYRPVTVEFTDTLPEFLHRSGGPQ</sequence>
<evidence type="ECO:0000313" key="1">
    <source>
        <dbReference type="EMBL" id="CAE0837737.1"/>
    </source>
</evidence>
<accession>A0A7S4GI56</accession>